<feature type="non-terminal residue" evidence="1">
    <location>
        <position position="1"/>
    </location>
</feature>
<protein>
    <submittedName>
        <fullName evidence="1">Uncharacterized protein</fullName>
    </submittedName>
</protein>
<comment type="caution">
    <text evidence="1">The sequence shown here is derived from an EMBL/GenBank/DDBJ whole genome shotgun (WGS) entry which is preliminary data.</text>
</comment>
<reference evidence="1" key="1">
    <citation type="submission" date="2021-02" db="EMBL/GenBank/DDBJ databases">
        <authorList>
            <person name="Dougan E. K."/>
            <person name="Rhodes N."/>
            <person name="Thang M."/>
            <person name="Chan C."/>
        </authorList>
    </citation>
    <scope>NUCLEOTIDE SEQUENCE</scope>
</reference>
<dbReference type="AlphaFoldDB" id="A0A813K8R6"/>
<organism evidence="1 2">
    <name type="scientific">Polarella glacialis</name>
    <name type="common">Dinoflagellate</name>
    <dbReference type="NCBI Taxonomy" id="89957"/>
    <lineage>
        <taxon>Eukaryota</taxon>
        <taxon>Sar</taxon>
        <taxon>Alveolata</taxon>
        <taxon>Dinophyceae</taxon>
        <taxon>Suessiales</taxon>
        <taxon>Suessiaceae</taxon>
        <taxon>Polarella</taxon>
    </lineage>
</organism>
<proteinExistence type="predicted"/>
<gene>
    <name evidence="1" type="ORF">PGLA2088_LOCUS28100</name>
</gene>
<sequence length="184" mass="19215">VAVARAPCQGPDVPSMCQGGVLAGWDGSRIIVAEMQRGGAAATWQMRSRFTLQPGRGSRARNGRQVLRSGIHAPANYSDVQSLQLSTGGHTLSVLHDSGSLLDAWDLVAGGALERWRVGQGGFNAMCHNEQELLFARASEDGTPVLEAALLPPALRAAALDCDESGDATAATGERQARSGPTIV</sequence>
<name>A0A813K8R6_POLGL</name>
<evidence type="ECO:0000313" key="2">
    <source>
        <dbReference type="Proteomes" id="UP000626109"/>
    </source>
</evidence>
<accession>A0A813K8R6</accession>
<dbReference type="Proteomes" id="UP000626109">
    <property type="component" value="Unassembled WGS sequence"/>
</dbReference>
<evidence type="ECO:0000313" key="1">
    <source>
        <dbReference type="EMBL" id="CAE8692906.1"/>
    </source>
</evidence>
<dbReference type="EMBL" id="CAJNNW010027737">
    <property type="protein sequence ID" value="CAE8692906.1"/>
    <property type="molecule type" value="Genomic_DNA"/>
</dbReference>